<feature type="transmembrane region" description="Helical" evidence="5">
    <location>
        <begin position="91"/>
        <end position="111"/>
    </location>
</feature>
<comment type="subcellular location">
    <subcellularLocation>
        <location evidence="1">Membrane</location>
        <topology evidence="1">Multi-pass membrane protein</topology>
    </subcellularLocation>
</comment>
<dbReference type="Proteomes" id="UP000054007">
    <property type="component" value="Unassembled WGS sequence"/>
</dbReference>
<dbReference type="EMBL" id="KN880433">
    <property type="protein sequence ID" value="KIY73918.1"/>
    <property type="molecule type" value="Genomic_DNA"/>
</dbReference>
<gene>
    <name evidence="6" type="ORF">CYLTODRAFT_433970</name>
</gene>
<dbReference type="PANTHER" id="PTHR31465:SF9">
    <property type="entry name" value="SPHINGOID LONG-CHAIN BASE TRANSPORTER RSB1"/>
    <property type="match status" value="1"/>
</dbReference>
<dbReference type="InterPro" id="IPR007568">
    <property type="entry name" value="RTA1"/>
</dbReference>
<evidence type="ECO:0000256" key="4">
    <source>
        <dbReference type="ARBA" id="ARBA00023136"/>
    </source>
</evidence>
<evidence type="ECO:0000256" key="1">
    <source>
        <dbReference type="ARBA" id="ARBA00004141"/>
    </source>
</evidence>
<feature type="transmembrane region" description="Helical" evidence="5">
    <location>
        <begin position="138"/>
        <end position="157"/>
    </location>
</feature>
<keyword evidence="3 5" id="KW-1133">Transmembrane helix</keyword>
<keyword evidence="4 5" id="KW-0472">Membrane</keyword>
<evidence type="ECO:0000256" key="5">
    <source>
        <dbReference type="SAM" id="Phobius"/>
    </source>
</evidence>
<feature type="transmembrane region" description="Helical" evidence="5">
    <location>
        <begin position="263"/>
        <end position="281"/>
    </location>
</feature>
<proteinExistence type="predicted"/>
<sequence length="307" mass="33706">MDPITFPELVTRVTKADASFYGYTPNFAACVAFLVLFSLSTTVHLIQALIYRRNTWWLIVTAVLAGILEILGWSARLWSHKNPGLAAPYEMQLTCTILAPTPLLAANFSSLRSGFKDAAFRHLIERLGPAYSRLSPKWYTALFCSCDIISLVVQAVGGGSAATGVARGTDVETGGHIMLGGIAFQLVVITVYAACATEFFARYFTDRPVSARTPQRGVFTNKLKILSASLAFSTLCLFVRAVYRTIELADGWRGKIIQTEVYFNVLDAIMVVLSLYTFNLVHPGPLLKNSDPDTLPKEEEKTGSLYA</sequence>
<dbReference type="Pfam" id="PF04479">
    <property type="entry name" value="RTA1"/>
    <property type="match status" value="1"/>
</dbReference>
<name>A0A0D7BTR4_9AGAR</name>
<evidence type="ECO:0000256" key="3">
    <source>
        <dbReference type="ARBA" id="ARBA00022989"/>
    </source>
</evidence>
<evidence type="ECO:0000256" key="2">
    <source>
        <dbReference type="ARBA" id="ARBA00022692"/>
    </source>
</evidence>
<keyword evidence="2 5" id="KW-0812">Transmembrane</keyword>
<organism evidence="6 7">
    <name type="scientific">Cylindrobasidium torrendii FP15055 ss-10</name>
    <dbReference type="NCBI Taxonomy" id="1314674"/>
    <lineage>
        <taxon>Eukaryota</taxon>
        <taxon>Fungi</taxon>
        <taxon>Dikarya</taxon>
        <taxon>Basidiomycota</taxon>
        <taxon>Agaricomycotina</taxon>
        <taxon>Agaricomycetes</taxon>
        <taxon>Agaricomycetidae</taxon>
        <taxon>Agaricales</taxon>
        <taxon>Marasmiineae</taxon>
        <taxon>Physalacriaceae</taxon>
        <taxon>Cylindrobasidium</taxon>
    </lineage>
</organism>
<dbReference type="AlphaFoldDB" id="A0A0D7BTR4"/>
<reference evidence="6 7" key="1">
    <citation type="journal article" date="2015" name="Fungal Genet. Biol.">
        <title>Evolution of novel wood decay mechanisms in Agaricales revealed by the genome sequences of Fistulina hepatica and Cylindrobasidium torrendii.</title>
        <authorList>
            <person name="Floudas D."/>
            <person name="Held B.W."/>
            <person name="Riley R."/>
            <person name="Nagy L.G."/>
            <person name="Koehler G."/>
            <person name="Ransdell A.S."/>
            <person name="Younus H."/>
            <person name="Chow J."/>
            <person name="Chiniquy J."/>
            <person name="Lipzen A."/>
            <person name="Tritt A."/>
            <person name="Sun H."/>
            <person name="Haridas S."/>
            <person name="LaButti K."/>
            <person name="Ohm R.A."/>
            <person name="Kues U."/>
            <person name="Blanchette R.A."/>
            <person name="Grigoriev I.V."/>
            <person name="Minto R.E."/>
            <person name="Hibbett D.S."/>
        </authorList>
    </citation>
    <scope>NUCLEOTIDE SEQUENCE [LARGE SCALE GENOMIC DNA]</scope>
    <source>
        <strain evidence="6 7">FP15055 ss-10</strain>
    </source>
</reference>
<dbReference type="OrthoDB" id="3358017at2759"/>
<evidence type="ECO:0000313" key="6">
    <source>
        <dbReference type="EMBL" id="KIY73918.1"/>
    </source>
</evidence>
<dbReference type="GO" id="GO:0005886">
    <property type="term" value="C:plasma membrane"/>
    <property type="evidence" value="ECO:0007669"/>
    <property type="project" value="TreeGrafter"/>
</dbReference>
<protein>
    <submittedName>
        <fullName evidence="6">RTA1-like protein</fullName>
    </submittedName>
</protein>
<keyword evidence="7" id="KW-1185">Reference proteome</keyword>
<feature type="transmembrane region" description="Helical" evidence="5">
    <location>
        <begin position="20"/>
        <end position="43"/>
    </location>
</feature>
<dbReference type="PANTHER" id="PTHR31465">
    <property type="entry name" value="PROTEIN RTA1-RELATED"/>
    <property type="match status" value="1"/>
</dbReference>
<dbReference type="GO" id="GO:0000324">
    <property type="term" value="C:fungal-type vacuole"/>
    <property type="evidence" value="ECO:0007669"/>
    <property type="project" value="TreeGrafter"/>
</dbReference>
<accession>A0A0D7BTR4</accession>
<dbReference type="STRING" id="1314674.A0A0D7BTR4"/>
<evidence type="ECO:0000313" key="7">
    <source>
        <dbReference type="Proteomes" id="UP000054007"/>
    </source>
</evidence>
<feature type="transmembrane region" description="Helical" evidence="5">
    <location>
        <begin position="177"/>
        <end position="204"/>
    </location>
</feature>
<feature type="transmembrane region" description="Helical" evidence="5">
    <location>
        <begin position="55"/>
        <end position="79"/>
    </location>
</feature>